<gene>
    <name evidence="2" type="ORF">EYF80_055146</name>
</gene>
<organism evidence="2 3">
    <name type="scientific">Liparis tanakae</name>
    <name type="common">Tanaka's snailfish</name>
    <dbReference type="NCBI Taxonomy" id="230148"/>
    <lineage>
        <taxon>Eukaryota</taxon>
        <taxon>Metazoa</taxon>
        <taxon>Chordata</taxon>
        <taxon>Craniata</taxon>
        <taxon>Vertebrata</taxon>
        <taxon>Euteleostomi</taxon>
        <taxon>Actinopterygii</taxon>
        <taxon>Neopterygii</taxon>
        <taxon>Teleostei</taxon>
        <taxon>Neoteleostei</taxon>
        <taxon>Acanthomorphata</taxon>
        <taxon>Eupercaria</taxon>
        <taxon>Perciformes</taxon>
        <taxon>Cottioidei</taxon>
        <taxon>Cottales</taxon>
        <taxon>Liparidae</taxon>
        <taxon>Liparis</taxon>
    </lineage>
</organism>
<protein>
    <submittedName>
        <fullName evidence="2">Uncharacterized protein</fullName>
    </submittedName>
</protein>
<dbReference type="Proteomes" id="UP000314294">
    <property type="component" value="Unassembled WGS sequence"/>
</dbReference>
<evidence type="ECO:0000313" key="3">
    <source>
        <dbReference type="Proteomes" id="UP000314294"/>
    </source>
</evidence>
<comment type="caution">
    <text evidence="2">The sequence shown here is derived from an EMBL/GenBank/DDBJ whole genome shotgun (WGS) entry which is preliminary data.</text>
</comment>
<keyword evidence="3" id="KW-1185">Reference proteome</keyword>
<evidence type="ECO:0000256" key="1">
    <source>
        <dbReference type="SAM" id="MobiDB-lite"/>
    </source>
</evidence>
<feature type="region of interest" description="Disordered" evidence="1">
    <location>
        <begin position="107"/>
        <end position="155"/>
    </location>
</feature>
<proteinExistence type="predicted"/>
<evidence type="ECO:0000313" key="2">
    <source>
        <dbReference type="EMBL" id="TNN34685.1"/>
    </source>
</evidence>
<sequence length="155" mass="17234">MNPQVSSVCLHPELFVVVVRPEETATPLAKQHWTSCLLQDERPDQYGGAIQPASTGRHGPRAFRPDPLLPLALSYACALVGVIIPEVVQSEWYPEPLEDQRVAIVRSEDTRTGRHQLSAEPSRHRRKPNRAATGESRTPPASVSGRAWRSRQRGC</sequence>
<reference evidence="2 3" key="1">
    <citation type="submission" date="2019-03" db="EMBL/GenBank/DDBJ databases">
        <title>First draft genome of Liparis tanakae, snailfish: a comprehensive survey of snailfish specific genes.</title>
        <authorList>
            <person name="Kim W."/>
            <person name="Song I."/>
            <person name="Jeong J.-H."/>
            <person name="Kim D."/>
            <person name="Kim S."/>
            <person name="Ryu S."/>
            <person name="Song J.Y."/>
            <person name="Lee S.K."/>
        </authorList>
    </citation>
    <scope>NUCLEOTIDE SEQUENCE [LARGE SCALE GENOMIC DNA]</scope>
    <source>
        <tissue evidence="2">Muscle</tissue>
    </source>
</reference>
<name>A0A4Z2F0M5_9TELE</name>
<dbReference type="AlphaFoldDB" id="A0A4Z2F0M5"/>
<dbReference type="EMBL" id="SRLO01001912">
    <property type="protein sequence ID" value="TNN34685.1"/>
    <property type="molecule type" value="Genomic_DNA"/>
</dbReference>
<accession>A0A4Z2F0M5</accession>